<name>A0A4R2NLY6_9FLAO</name>
<evidence type="ECO:0000313" key="1">
    <source>
        <dbReference type="EMBL" id="TCP22597.1"/>
    </source>
</evidence>
<dbReference type="AlphaFoldDB" id="A0A4R2NLY6"/>
<sequence>MPRAMFEYTKVVLQKVSFNAELFCKELEKAVKRLLPYEVKELEIWLRKFTANKPELYVCMAVVNKN</sequence>
<dbReference type="EMBL" id="SLXM01000011">
    <property type="protein sequence ID" value="TCP22597.1"/>
    <property type="molecule type" value="Genomic_DNA"/>
</dbReference>
<gene>
    <name evidence="1" type="ORF">EV195_11125</name>
</gene>
<comment type="caution">
    <text evidence="1">The sequence shown here is derived from an EMBL/GenBank/DDBJ whole genome shotgun (WGS) entry which is preliminary data.</text>
</comment>
<accession>A0A4R2NLY6</accession>
<evidence type="ECO:0000313" key="2">
    <source>
        <dbReference type="Proteomes" id="UP000294564"/>
    </source>
</evidence>
<proteinExistence type="predicted"/>
<protein>
    <submittedName>
        <fullName evidence="1">Uncharacterized protein</fullName>
    </submittedName>
</protein>
<reference evidence="1 2" key="1">
    <citation type="submission" date="2019-03" db="EMBL/GenBank/DDBJ databases">
        <title>Genomic Encyclopedia of Type Strains, Phase IV (KMG-IV): sequencing the most valuable type-strain genomes for metagenomic binning, comparative biology and taxonomic classification.</title>
        <authorList>
            <person name="Goeker M."/>
        </authorList>
    </citation>
    <scope>NUCLEOTIDE SEQUENCE [LARGE SCALE GENOMIC DNA]</scope>
    <source>
        <strain evidence="1 2">DSM 14836</strain>
    </source>
</reference>
<dbReference type="OrthoDB" id="840060at2"/>
<organism evidence="1 2">
    <name type="scientific">Tenacibaculum skagerrakense</name>
    <dbReference type="NCBI Taxonomy" id="186571"/>
    <lineage>
        <taxon>Bacteria</taxon>
        <taxon>Pseudomonadati</taxon>
        <taxon>Bacteroidota</taxon>
        <taxon>Flavobacteriia</taxon>
        <taxon>Flavobacteriales</taxon>
        <taxon>Flavobacteriaceae</taxon>
        <taxon>Tenacibaculum</taxon>
    </lineage>
</organism>
<dbReference type="RefSeq" id="WP_132795799.1">
    <property type="nucleotide sequence ID" value="NZ_SLXM01000011.1"/>
</dbReference>
<keyword evidence="2" id="KW-1185">Reference proteome</keyword>
<dbReference type="Proteomes" id="UP000294564">
    <property type="component" value="Unassembled WGS sequence"/>
</dbReference>